<dbReference type="Gene3D" id="2.30.42.10">
    <property type="match status" value="1"/>
</dbReference>
<keyword evidence="6" id="KW-0378">Hydrolase</keyword>
<dbReference type="GO" id="GO:0004222">
    <property type="term" value="F:metalloendopeptidase activity"/>
    <property type="evidence" value="ECO:0007669"/>
    <property type="project" value="InterPro"/>
</dbReference>
<evidence type="ECO:0000256" key="1">
    <source>
        <dbReference type="ARBA" id="ARBA00001947"/>
    </source>
</evidence>
<dbReference type="InterPro" id="IPR008915">
    <property type="entry name" value="Peptidase_M50"/>
</dbReference>
<dbReference type="InterPro" id="IPR036034">
    <property type="entry name" value="PDZ_sf"/>
</dbReference>
<evidence type="ECO:0000256" key="6">
    <source>
        <dbReference type="ARBA" id="ARBA00022801"/>
    </source>
</evidence>
<dbReference type="InterPro" id="IPR001478">
    <property type="entry name" value="PDZ"/>
</dbReference>
<accession>A0A0G1C536</accession>
<evidence type="ECO:0000256" key="7">
    <source>
        <dbReference type="ARBA" id="ARBA00022833"/>
    </source>
</evidence>
<organism evidence="13 14">
    <name type="scientific">Candidatus Woesebacteria bacterium GW2011_GWC1_43_10b</name>
    <dbReference type="NCBI Taxonomy" id="1618585"/>
    <lineage>
        <taxon>Bacteria</taxon>
        <taxon>Candidatus Woeseibacteriota</taxon>
    </lineage>
</organism>
<feature type="transmembrane region" description="Helical" evidence="11">
    <location>
        <begin position="323"/>
        <end position="340"/>
    </location>
</feature>
<feature type="transmembrane region" description="Helical" evidence="11">
    <location>
        <begin position="91"/>
        <end position="117"/>
    </location>
</feature>
<dbReference type="AlphaFoldDB" id="A0A0G1C536"/>
<dbReference type="Pfam" id="PF17820">
    <property type="entry name" value="PDZ_6"/>
    <property type="match status" value="1"/>
</dbReference>
<dbReference type="InterPro" id="IPR004387">
    <property type="entry name" value="Pept_M50_Zn"/>
</dbReference>
<keyword evidence="8 11" id="KW-1133">Transmembrane helix</keyword>
<evidence type="ECO:0000256" key="3">
    <source>
        <dbReference type="ARBA" id="ARBA00007931"/>
    </source>
</evidence>
<comment type="cofactor">
    <cofactor evidence="1">
        <name>Zn(2+)</name>
        <dbReference type="ChEBI" id="CHEBI:29105"/>
    </cofactor>
</comment>
<feature type="transmembrane region" description="Helical" evidence="11">
    <location>
        <begin position="6"/>
        <end position="26"/>
    </location>
</feature>
<keyword evidence="7" id="KW-0862">Zinc</keyword>
<dbReference type="PANTHER" id="PTHR42837:SF2">
    <property type="entry name" value="MEMBRANE METALLOPROTEASE ARASP2, CHLOROPLASTIC-RELATED"/>
    <property type="match status" value="1"/>
</dbReference>
<evidence type="ECO:0000256" key="2">
    <source>
        <dbReference type="ARBA" id="ARBA00004141"/>
    </source>
</evidence>
<dbReference type="SMART" id="SM00228">
    <property type="entry name" value="PDZ"/>
    <property type="match status" value="1"/>
</dbReference>
<dbReference type="SUPFAM" id="SSF50156">
    <property type="entry name" value="PDZ domain-like"/>
    <property type="match status" value="1"/>
</dbReference>
<sequence length="365" mass="39971">MILTIFFVLLALSILILVHEFGHFWVAKKNGIWVEEFGLGLPPRLWGRRRGETLYSINLLPIGGFVKLHGEVTGDEASVPKRAFINKSKKVRFAVTSAGIIMNLIFAILAFATYYSFAGFPRVSDTVKVVEVSPGSPAQIAGFLPDDVIKSVNSIQVHSNDDFISLVEENKGQKIKIETQRETITVTPRVEAPEGEGLLGVVITTPVETYFPPLWQRPFLGIYQGFKDALFLGKAILVGLGGFASDVSKGQLPKEVLGPVGILAVMVYFLRVGVLPFINFLGLISVNLAVLNLIPFPPLDGSRLLFIGIEGILGKKILPKFEAAVHTIGMIILILIMLFFTSREIPRLISEGSITGFIESTLPVK</sequence>
<comment type="subcellular location">
    <subcellularLocation>
        <location evidence="2">Membrane</location>
        <topology evidence="2">Multi-pass membrane protein</topology>
    </subcellularLocation>
</comment>
<evidence type="ECO:0000256" key="9">
    <source>
        <dbReference type="ARBA" id="ARBA00023049"/>
    </source>
</evidence>
<dbReference type="CDD" id="cd06163">
    <property type="entry name" value="S2P-M50_PDZ_RseP-like"/>
    <property type="match status" value="1"/>
</dbReference>
<feature type="domain" description="PDZ" evidence="12">
    <location>
        <begin position="102"/>
        <end position="183"/>
    </location>
</feature>
<name>A0A0G1C536_9BACT</name>
<dbReference type="InterPro" id="IPR041489">
    <property type="entry name" value="PDZ_6"/>
</dbReference>
<keyword evidence="4" id="KW-0645">Protease</keyword>
<feature type="transmembrane region" description="Helical" evidence="11">
    <location>
        <begin position="268"/>
        <end position="294"/>
    </location>
</feature>
<protein>
    <recommendedName>
        <fullName evidence="12">PDZ domain-containing protein</fullName>
    </recommendedName>
</protein>
<dbReference type="Proteomes" id="UP000034611">
    <property type="component" value="Unassembled WGS sequence"/>
</dbReference>
<evidence type="ECO:0000313" key="14">
    <source>
        <dbReference type="Proteomes" id="UP000034611"/>
    </source>
</evidence>
<gene>
    <name evidence="13" type="ORF">UV56_C0009G0009</name>
</gene>
<evidence type="ECO:0000256" key="4">
    <source>
        <dbReference type="ARBA" id="ARBA00022670"/>
    </source>
</evidence>
<comment type="caution">
    <text evidence="13">The sequence shown here is derived from an EMBL/GenBank/DDBJ whole genome shotgun (WGS) entry which is preliminary data.</text>
</comment>
<evidence type="ECO:0000313" key="13">
    <source>
        <dbReference type="EMBL" id="KKS80775.1"/>
    </source>
</evidence>
<evidence type="ECO:0000256" key="5">
    <source>
        <dbReference type="ARBA" id="ARBA00022692"/>
    </source>
</evidence>
<dbReference type="GO" id="GO:0016020">
    <property type="term" value="C:membrane"/>
    <property type="evidence" value="ECO:0007669"/>
    <property type="project" value="UniProtKB-SubCell"/>
</dbReference>
<dbReference type="EMBL" id="LCEY01000009">
    <property type="protein sequence ID" value="KKS80775.1"/>
    <property type="molecule type" value="Genomic_DNA"/>
</dbReference>
<evidence type="ECO:0000256" key="8">
    <source>
        <dbReference type="ARBA" id="ARBA00022989"/>
    </source>
</evidence>
<keyword evidence="10 11" id="KW-0472">Membrane</keyword>
<keyword evidence="5 11" id="KW-0812">Transmembrane</keyword>
<evidence type="ECO:0000256" key="10">
    <source>
        <dbReference type="ARBA" id="ARBA00023136"/>
    </source>
</evidence>
<dbReference type="PANTHER" id="PTHR42837">
    <property type="entry name" value="REGULATOR OF SIGMA-E PROTEASE RSEP"/>
    <property type="match status" value="1"/>
</dbReference>
<dbReference type="GO" id="GO:0006508">
    <property type="term" value="P:proteolysis"/>
    <property type="evidence" value="ECO:0007669"/>
    <property type="project" value="UniProtKB-KW"/>
</dbReference>
<proteinExistence type="inferred from homology"/>
<keyword evidence="9" id="KW-0482">Metalloprotease</keyword>
<reference evidence="13 14" key="1">
    <citation type="journal article" date="2015" name="Nature">
        <title>rRNA introns, odd ribosomes, and small enigmatic genomes across a large radiation of phyla.</title>
        <authorList>
            <person name="Brown C.T."/>
            <person name="Hug L.A."/>
            <person name="Thomas B.C."/>
            <person name="Sharon I."/>
            <person name="Castelle C.J."/>
            <person name="Singh A."/>
            <person name="Wilkins M.J."/>
            <person name="Williams K.H."/>
            <person name="Banfield J.F."/>
        </authorList>
    </citation>
    <scope>NUCLEOTIDE SEQUENCE [LARGE SCALE GENOMIC DNA]</scope>
</reference>
<dbReference type="Pfam" id="PF02163">
    <property type="entry name" value="Peptidase_M50"/>
    <property type="match status" value="1"/>
</dbReference>
<evidence type="ECO:0000259" key="12">
    <source>
        <dbReference type="SMART" id="SM00228"/>
    </source>
</evidence>
<comment type="similarity">
    <text evidence="3">Belongs to the peptidase M50B family.</text>
</comment>
<evidence type="ECO:0000256" key="11">
    <source>
        <dbReference type="SAM" id="Phobius"/>
    </source>
</evidence>